<dbReference type="Gene3D" id="1.20.1280.50">
    <property type="match status" value="1"/>
</dbReference>
<evidence type="ECO:0000313" key="2">
    <source>
        <dbReference type="EMBL" id="PIN16733.1"/>
    </source>
</evidence>
<dbReference type="InterPro" id="IPR036047">
    <property type="entry name" value="F-box-like_dom_sf"/>
</dbReference>
<dbReference type="InterPro" id="IPR006527">
    <property type="entry name" value="F-box-assoc_dom_typ1"/>
</dbReference>
<keyword evidence="3" id="KW-1185">Reference proteome</keyword>
<dbReference type="Proteomes" id="UP000231279">
    <property type="component" value="Unassembled WGS sequence"/>
</dbReference>
<dbReference type="PANTHER" id="PTHR31672">
    <property type="entry name" value="BNACNNG10540D PROTEIN"/>
    <property type="match status" value="1"/>
</dbReference>
<comment type="caution">
    <text evidence="2">The sequence shown here is derived from an EMBL/GenBank/DDBJ whole genome shotgun (WGS) entry which is preliminary data.</text>
</comment>
<accession>A0A2G9HH32</accession>
<dbReference type="PROSITE" id="PS50181">
    <property type="entry name" value="FBOX"/>
    <property type="match status" value="1"/>
</dbReference>
<dbReference type="SUPFAM" id="SSF81383">
    <property type="entry name" value="F-box domain"/>
    <property type="match status" value="1"/>
</dbReference>
<name>A0A2G9HH32_9LAMI</name>
<dbReference type="Pfam" id="PF07734">
    <property type="entry name" value="FBA_1"/>
    <property type="match status" value="1"/>
</dbReference>
<dbReference type="PANTHER" id="PTHR31672:SF13">
    <property type="entry name" value="F-BOX PROTEIN CPR30-LIKE"/>
    <property type="match status" value="1"/>
</dbReference>
<dbReference type="STRING" id="429701.A0A2G9HH32"/>
<dbReference type="Pfam" id="PF00646">
    <property type="entry name" value="F-box"/>
    <property type="match status" value="1"/>
</dbReference>
<dbReference type="NCBIfam" id="TIGR01640">
    <property type="entry name" value="F_box_assoc_1"/>
    <property type="match status" value="1"/>
</dbReference>
<protein>
    <recommendedName>
        <fullName evidence="1">F-box domain-containing protein</fullName>
    </recommendedName>
</protein>
<dbReference type="InterPro" id="IPR017451">
    <property type="entry name" value="F-box-assoc_interact_dom"/>
</dbReference>
<dbReference type="InterPro" id="IPR001810">
    <property type="entry name" value="F-box_dom"/>
</dbReference>
<dbReference type="AlphaFoldDB" id="A0A2G9HH32"/>
<dbReference type="CDD" id="cd22157">
    <property type="entry name" value="F-box_AtFBW1-like"/>
    <property type="match status" value="1"/>
</dbReference>
<evidence type="ECO:0000313" key="3">
    <source>
        <dbReference type="Proteomes" id="UP000231279"/>
    </source>
</evidence>
<dbReference type="InterPro" id="IPR050796">
    <property type="entry name" value="SCF_F-box_component"/>
</dbReference>
<feature type="domain" description="F-box" evidence="1">
    <location>
        <begin position="6"/>
        <end position="52"/>
    </location>
</feature>
<dbReference type="EMBL" id="NKXS01001811">
    <property type="protein sequence ID" value="PIN16733.1"/>
    <property type="molecule type" value="Genomic_DNA"/>
</dbReference>
<reference evidence="3" key="1">
    <citation type="journal article" date="2018" name="Gigascience">
        <title>Genome assembly of the Pink Ipe (Handroanthus impetiginosus, Bignoniaceae), a highly valued, ecologically keystone Neotropical timber forest tree.</title>
        <authorList>
            <person name="Silva-Junior O.B."/>
            <person name="Grattapaglia D."/>
            <person name="Novaes E."/>
            <person name="Collevatti R.G."/>
        </authorList>
    </citation>
    <scope>NUCLEOTIDE SEQUENCE [LARGE SCALE GENOMIC DNA]</scope>
    <source>
        <strain evidence="3">cv. UFG-1</strain>
    </source>
</reference>
<evidence type="ECO:0000259" key="1">
    <source>
        <dbReference type="PROSITE" id="PS50181"/>
    </source>
</evidence>
<dbReference type="SMART" id="SM00256">
    <property type="entry name" value="FBOX"/>
    <property type="match status" value="1"/>
</dbReference>
<sequence length="371" mass="42816">MESKALRQISYLPEEIIEDILSRLPVKSLLSFKSISQSWHSLISSKHFIKTHLETSTKNPTFAHHKILSYTWKSFIYELKYCSLPSLFSEHITYAIRCDFPIDSSVNSLRLVGCCNGLVCILINKKEFFLWNPATKESKKLPHVEVTIGRWGFVAEHGFGFDKSSGDYKVCAVLHDDYVQIMAKIYSLKTNSWRRIRDIDDGLADIMKGKFVSGKLHWRRKKKPPYMNRRCYISSLDLKNELFGMVEQPRLSEIDFDPVLGDFDGCLSLLYGDPQCSSDLWVMKQYGVKDSWIKLLTIPDYLCYCPGTNFLTEFYVVSCNGEVLFKYDSNLLIYNLKENRFSNRLIIGIDRFGGIDVYVDSLVSIVADIEK</sequence>
<dbReference type="OrthoDB" id="1425577at2759"/>
<organism evidence="2 3">
    <name type="scientific">Handroanthus impetiginosus</name>
    <dbReference type="NCBI Taxonomy" id="429701"/>
    <lineage>
        <taxon>Eukaryota</taxon>
        <taxon>Viridiplantae</taxon>
        <taxon>Streptophyta</taxon>
        <taxon>Embryophyta</taxon>
        <taxon>Tracheophyta</taxon>
        <taxon>Spermatophyta</taxon>
        <taxon>Magnoliopsida</taxon>
        <taxon>eudicotyledons</taxon>
        <taxon>Gunneridae</taxon>
        <taxon>Pentapetalae</taxon>
        <taxon>asterids</taxon>
        <taxon>lamiids</taxon>
        <taxon>Lamiales</taxon>
        <taxon>Bignoniaceae</taxon>
        <taxon>Crescentiina</taxon>
        <taxon>Tabebuia alliance</taxon>
        <taxon>Handroanthus</taxon>
    </lineage>
</organism>
<gene>
    <name evidence="2" type="ORF">CDL12_10608</name>
</gene>
<proteinExistence type="predicted"/>